<dbReference type="Pfam" id="PF13404">
    <property type="entry name" value="HTH_AsnC-type"/>
    <property type="match status" value="1"/>
</dbReference>
<dbReference type="GO" id="GO:0043200">
    <property type="term" value="P:response to amino acid"/>
    <property type="evidence" value="ECO:0007669"/>
    <property type="project" value="TreeGrafter"/>
</dbReference>
<dbReference type="EMBL" id="VJZA01000085">
    <property type="protein sequence ID" value="TVT17176.1"/>
    <property type="molecule type" value="Genomic_DNA"/>
</dbReference>
<name>A0A557ZYT8_9PSEU</name>
<evidence type="ECO:0000256" key="2">
    <source>
        <dbReference type="ARBA" id="ARBA00023125"/>
    </source>
</evidence>
<keyword evidence="6" id="KW-1185">Reference proteome</keyword>
<proteinExistence type="predicted"/>
<dbReference type="Pfam" id="PF01037">
    <property type="entry name" value="AsnC_trans_reg"/>
    <property type="match status" value="1"/>
</dbReference>
<dbReference type="PANTHER" id="PTHR30154">
    <property type="entry name" value="LEUCINE-RESPONSIVE REGULATORY PROTEIN"/>
    <property type="match status" value="1"/>
</dbReference>
<dbReference type="GO" id="GO:0005829">
    <property type="term" value="C:cytosol"/>
    <property type="evidence" value="ECO:0007669"/>
    <property type="project" value="TreeGrafter"/>
</dbReference>
<organism evidence="5 6">
    <name type="scientific">Amycolatopsis acidiphila</name>
    <dbReference type="NCBI Taxonomy" id="715473"/>
    <lineage>
        <taxon>Bacteria</taxon>
        <taxon>Bacillati</taxon>
        <taxon>Actinomycetota</taxon>
        <taxon>Actinomycetes</taxon>
        <taxon>Pseudonocardiales</taxon>
        <taxon>Pseudonocardiaceae</taxon>
        <taxon>Amycolatopsis</taxon>
    </lineage>
</organism>
<dbReference type="SUPFAM" id="SSF54909">
    <property type="entry name" value="Dimeric alpha+beta barrel"/>
    <property type="match status" value="1"/>
</dbReference>
<evidence type="ECO:0000256" key="3">
    <source>
        <dbReference type="ARBA" id="ARBA00023163"/>
    </source>
</evidence>
<evidence type="ECO:0000259" key="4">
    <source>
        <dbReference type="PROSITE" id="PS50956"/>
    </source>
</evidence>
<dbReference type="SMART" id="SM00344">
    <property type="entry name" value="HTH_ASNC"/>
    <property type="match status" value="1"/>
</dbReference>
<dbReference type="PROSITE" id="PS50956">
    <property type="entry name" value="HTH_ASNC_2"/>
    <property type="match status" value="1"/>
</dbReference>
<dbReference type="InterPro" id="IPR000485">
    <property type="entry name" value="AsnC-type_HTH_dom"/>
</dbReference>
<dbReference type="AlphaFoldDB" id="A0A557ZYT8"/>
<comment type="caution">
    <text evidence="5">The sequence shown here is derived from an EMBL/GenBank/DDBJ whole genome shotgun (WGS) entry which is preliminary data.</text>
</comment>
<evidence type="ECO:0000313" key="6">
    <source>
        <dbReference type="Proteomes" id="UP000318578"/>
    </source>
</evidence>
<dbReference type="InterPro" id="IPR036390">
    <property type="entry name" value="WH_DNA-bd_sf"/>
</dbReference>
<dbReference type="RefSeq" id="WP_144643742.1">
    <property type="nucleotide sequence ID" value="NZ_BNAX01000004.1"/>
</dbReference>
<dbReference type="InterPro" id="IPR011008">
    <property type="entry name" value="Dimeric_a/b-barrel"/>
</dbReference>
<dbReference type="Gene3D" id="1.10.10.10">
    <property type="entry name" value="Winged helix-like DNA-binding domain superfamily/Winged helix DNA-binding domain"/>
    <property type="match status" value="1"/>
</dbReference>
<accession>A0A557ZYT8</accession>
<dbReference type="PANTHER" id="PTHR30154:SF34">
    <property type="entry name" value="TRANSCRIPTIONAL REGULATOR AZLB"/>
    <property type="match status" value="1"/>
</dbReference>
<dbReference type="InterPro" id="IPR019887">
    <property type="entry name" value="Tscrpt_reg_AsnC/Lrp_C"/>
</dbReference>
<keyword evidence="2" id="KW-0238">DNA-binding</keyword>
<protein>
    <submittedName>
        <fullName evidence="5">Lrp/AsnC family transcriptional regulator</fullName>
    </submittedName>
</protein>
<evidence type="ECO:0000313" key="5">
    <source>
        <dbReference type="EMBL" id="TVT17176.1"/>
    </source>
</evidence>
<dbReference type="Gene3D" id="3.30.70.920">
    <property type="match status" value="1"/>
</dbReference>
<dbReference type="Proteomes" id="UP000318578">
    <property type="component" value="Unassembled WGS sequence"/>
</dbReference>
<reference evidence="5 6" key="1">
    <citation type="submission" date="2019-07" db="EMBL/GenBank/DDBJ databases">
        <title>New species of Amycolatopsis and Streptomyces.</title>
        <authorList>
            <person name="Duangmal K."/>
            <person name="Teo W.F.A."/>
            <person name="Lipun K."/>
        </authorList>
    </citation>
    <scope>NUCLEOTIDE SEQUENCE [LARGE SCALE GENOMIC DNA]</scope>
    <source>
        <strain evidence="5 6">JCM 30562</strain>
    </source>
</reference>
<dbReference type="GO" id="GO:0043565">
    <property type="term" value="F:sequence-specific DNA binding"/>
    <property type="evidence" value="ECO:0007669"/>
    <property type="project" value="InterPro"/>
</dbReference>
<keyword evidence="3" id="KW-0804">Transcription</keyword>
<evidence type="ECO:0000256" key="1">
    <source>
        <dbReference type="ARBA" id="ARBA00023015"/>
    </source>
</evidence>
<sequence>MARELDATDLAMLRLLTEVPRAGVREFARRLGVARGTAQARLDRLIREGVVAGFQPQISPAAMGFTGLAYVHVHLAQGRLEESSLLLAKIPEILELNSIAGEGDLICQVVARDNPGLEAVLQRIIETPGVVRTRAEIVLRRRIEPRIRPLIDALAEGTA</sequence>
<dbReference type="InterPro" id="IPR019888">
    <property type="entry name" value="Tscrpt_reg_AsnC-like"/>
</dbReference>
<dbReference type="PRINTS" id="PR00033">
    <property type="entry name" value="HTHASNC"/>
</dbReference>
<dbReference type="InterPro" id="IPR036388">
    <property type="entry name" value="WH-like_DNA-bd_sf"/>
</dbReference>
<gene>
    <name evidence="5" type="ORF">FNH06_32505</name>
</gene>
<feature type="domain" description="HTH asnC-type" evidence="4">
    <location>
        <begin position="5"/>
        <end position="66"/>
    </location>
</feature>
<dbReference type="SUPFAM" id="SSF46785">
    <property type="entry name" value="Winged helix' DNA-binding domain"/>
    <property type="match status" value="1"/>
</dbReference>
<dbReference type="OrthoDB" id="9809462at2"/>
<keyword evidence="1" id="KW-0805">Transcription regulation</keyword>